<dbReference type="PANTHER" id="PTHR10775">
    <property type="entry name" value="OS08G0208400 PROTEIN"/>
    <property type="match status" value="1"/>
</dbReference>
<dbReference type="KEGG" id="rsz:130501046"/>
<proteinExistence type="predicted"/>
<feature type="domain" description="DUF4218" evidence="2">
    <location>
        <begin position="591"/>
        <end position="704"/>
    </location>
</feature>
<evidence type="ECO:0000256" key="1">
    <source>
        <dbReference type="SAM" id="MobiDB-lite"/>
    </source>
</evidence>
<dbReference type="Proteomes" id="UP000504610">
    <property type="component" value="Unplaced"/>
</dbReference>
<reference evidence="4" key="1">
    <citation type="submission" date="2025-08" db="UniProtKB">
        <authorList>
            <consortium name="RefSeq"/>
        </authorList>
    </citation>
    <scope>IDENTIFICATION</scope>
    <source>
        <tissue evidence="4">Leaf</tissue>
    </source>
</reference>
<name>A0A9W3CK39_RAPSA</name>
<evidence type="ECO:0000259" key="2">
    <source>
        <dbReference type="Pfam" id="PF13960"/>
    </source>
</evidence>
<dbReference type="InterPro" id="IPR025452">
    <property type="entry name" value="DUF4218"/>
</dbReference>
<dbReference type="OrthoDB" id="1104659at2759"/>
<evidence type="ECO:0000313" key="3">
    <source>
        <dbReference type="Proteomes" id="UP000504610"/>
    </source>
</evidence>
<evidence type="ECO:0000313" key="4">
    <source>
        <dbReference type="RefSeq" id="XP_056851920.1"/>
    </source>
</evidence>
<feature type="region of interest" description="Disordered" evidence="1">
    <location>
        <begin position="695"/>
        <end position="714"/>
    </location>
</feature>
<protein>
    <submittedName>
        <fullName evidence="4">Uncharacterized protein LOC130501046</fullName>
    </submittedName>
</protein>
<dbReference type="GeneID" id="130501046"/>
<dbReference type="RefSeq" id="XP_056851920.1">
    <property type="nucleotide sequence ID" value="XM_056995940.1"/>
</dbReference>
<accession>A0A9W3CK39</accession>
<gene>
    <name evidence="4" type="primary">LOC130501046</name>
</gene>
<sequence length="726" mass="84159">MVAPLILMQIDNGDLHDPEGHLCSAAGGYYRSWMDKPHLDPNTKLLTEEYVQGIKEFMRLVQQQPDAKNGFSRNYKVWYLRETGYEYGSTSEPQPVSEFQPDIRLEESRTDIDYGVGKQPLYQNCRDGHSALSSATRLMGIKTDYNLAEECMDAITDFVKGILPEDNVAPGSYYEVQKLVAGLQLPYEVIDVCIDNCMIYWRADETQNECKFCGKPRFQETRGRVPIPFKRMCPFGKHGRQYSLWPVIVTPYNLPPSLCMRREFLFLSILVPGPEHPKRSLDVLLQPLIYELQQLWAHGSETYDVSCKENFHMRAVLMWTISDFPAYGMLSGWTTHGRLSCPYCQDDTAAFQLKNGRKTCWFDCHRRFLPPDHPYRRSRNAFTKNKQVFDGPPVEVSGEDLLKQFRYFDAERTPDVGGHENIRVSAVGELHNWHKKSIFWDLPYWESHLLRHNLDVMHIEKNFFDNLMNTVLNIQGKTKDNLKSRLDLVDICDRPELHVDENGTAPFPIYRLDGARKEEFFDWITDKVKFPDGYASNLGNCVDRSERKFTGLKSHDCHVIMQRLLPFAFSALLPRNVHEAIAGISVFFRDLCSRVVTEEGINNLKTNAPVSMCNLEKIFPPSFFDVMEHLVIHLARELELGGPVQYRWMYIFERYMHHLKKMVKNLSRVEGSIVAQVINEETAIFAENYFPPEVHTKHRRPSRHNDRGESNISCYCPKHVQGNRTT</sequence>
<organism evidence="3 4">
    <name type="scientific">Raphanus sativus</name>
    <name type="common">Radish</name>
    <name type="synonym">Raphanus raphanistrum var. sativus</name>
    <dbReference type="NCBI Taxonomy" id="3726"/>
    <lineage>
        <taxon>Eukaryota</taxon>
        <taxon>Viridiplantae</taxon>
        <taxon>Streptophyta</taxon>
        <taxon>Embryophyta</taxon>
        <taxon>Tracheophyta</taxon>
        <taxon>Spermatophyta</taxon>
        <taxon>Magnoliopsida</taxon>
        <taxon>eudicotyledons</taxon>
        <taxon>Gunneridae</taxon>
        <taxon>Pentapetalae</taxon>
        <taxon>rosids</taxon>
        <taxon>malvids</taxon>
        <taxon>Brassicales</taxon>
        <taxon>Brassicaceae</taxon>
        <taxon>Brassiceae</taxon>
        <taxon>Raphanus</taxon>
    </lineage>
</organism>
<dbReference type="Pfam" id="PF13960">
    <property type="entry name" value="DUF4218"/>
    <property type="match status" value="1"/>
</dbReference>
<keyword evidence="3" id="KW-1185">Reference proteome</keyword>
<dbReference type="InterPro" id="IPR004242">
    <property type="entry name" value="Transposase_21"/>
</dbReference>
<dbReference type="PANTHER" id="PTHR10775:SF182">
    <property type="entry name" value="TRANSPOSON, EN_SPM-LIKE, TRANSPOSASE-ASSOCIATED DOMAIN PROTEIN-RELATED"/>
    <property type="match status" value="1"/>
</dbReference>
<dbReference type="AlphaFoldDB" id="A0A9W3CK39"/>
<dbReference type="Pfam" id="PF02992">
    <property type="entry name" value="Transposase_21"/>
    <property type="match status" value="1"/>
</dbReference>